<evidence type="ECO:0000256" key="1">
    <source>
        <dbReference type="SAM" id="Phobius"/>
    </source>
</evidence>
<dbReference type="EMBL" id="JAINUF010000009">
    <property type="protein sequence ID" value="KAJ8349318.1"/>
    <property type="molecule type" value="Genomic_DNA"/>
</dbReference>
<dbReference type="AlphaFoldDB" id="A0A9Q1F1M7"/>
<feature type="domain" description="Sleeping Beauty transposase HTH" evidence="2">
    <location>
        <begin position="1"/>
        <end position="39"/>
    </location>
</feature>
<dbReference type="InterPro" id="IPR057667">
    <property type="entry name" value="HTH_SB"/>
</dbReference>
<proteinExistence type="predicted"/>
<dbReference type="PANTHER" id="PTHR43907:SF1">
    <property type="entry name" value="GH18 DOMAIN-CONTAINING PROTEIN"/>
    <property type="match status" value="1"/>
</dbReference>
<protein>
    <recommendedName>
        <fullName evidence="2">Sleeping Beauty transposase HTH domain-containing protein</fullName>
    </recommendedName>
</protein>
<dbReference type="OrthoDB" id="8860854at2759"/>
<name>A0A9Q1F1M7_SYNKA</name>
<sequence length="261" mass="28238">MGKTKELSKDVRDKILDLHKAGMGYKTIGKQLGEKETTVYLKMEETQNDHQSPSVWGSTQDLASWGIDDHEKEFDQFAPNLFKVISLLLLPLRASALLPLVSTLLPLVSVLLPLVSVLLPLVSVLLPLVSALLPLVSALLPLVSALLPLVSALLPLVSILLPLVSTLLLLRLVSTLLPLVSTLLPLMSTLLPLVSTLLQLVSSCLPLLQAISLLPLPGALCQKSTVVSESAVRLKNVSYLMKLNPSCCSIPQKSWKQLSKN</sequence>
<dbReference type="InterPro" id="IPR036388">
    <property type="entry name" value="WH-like_DNA-bd_sf"/>
</dbReference>
<evidence type="ECO:0000313" key="3">
    <source>
        <dbReference type="EMBL" id="KAJ8349318.1"/>
    </source>
</evidence>
<feature type="transmembrane region" description="Helical" evidence="1">
    <location>
        <begin position="107"/>
        <end position="133"/>
    </location>
</feature>
<accession>A0A9Q1F1M7</accession>
<keyword evidence="1" id="KW-1133">Transmembrane helix</keyword>
<keyword evidence="4" id="KW-1185">Reference proteome</keyword>
<dbReference type="Proteomes" id="UP001152622">
    <property type="component" value="Chromosome 9"/>
</dbReference>
<keyword evidence="1" id="KW-0812">Transmembrane</keyword>
<reference evidence="3" key="1">
    <citation type="journal article" date="2023" name="Science">
        <title>Genome structures resolve the early diversification of teleost fishes.</title>
        <authorList>
            <person name="Parey E."/>
            <person name="Louis A."/>
            <person name="Montfort J."/>
            <person name="Bouchez O."/>
            <person name="Roques C."/>
            <person name="Iampietro C."/>
            <person name="Lluch J."/>
            <person name="Castinel A."/>
            <person name="Donnadieu C."/>
            <person name="Desvignes T."/>
            <person name="Floi Bucao C."/>
            <person name="Jouanno E."/>
            <person name="Wen M."/>
            <person name="Mejri S."/>
            <person name="Dirks R."/>
            <person name="Jansen H."/>
            <person name="Henkel C."/>
            <person name="Chen W.J."/>
            <person name="Zahm M."/>
            <person name="Cabau C."/>
            <person name="Klopp C."/>
            <person name="Thompson A.W."/>
            <person name="Robinson-Rechavi M."/>
            <person name="Braasch I."/>
            <person name="Lecointre G."/>
            <person name="Bobe J."/>
            <person name="Postlethwait J.H."/>
            <person name="Berthelot C."/>
            <person name="Roest Crollius H."/>
            <person name="Guiguen Y."/>
        </authorList>
    </citation>
    <scope>NUCLEOTIDE SEQUENCE</scope>
    <source>
        <strain evidence="3">WJC10195</strain>
    </source>
</reference>
<comment type="caution">
    <text evidence="3">The sequence shown here is derived from an EMBL/GenBank/DDBJ whole genome shotgun (WGS) entry which is preliminary data.</text>
</comment>
<dbReference type="Gene3D" id="1.10.10.10">
    <property type="entry name" value="Winged helix-like DNA-binding domain superfamily/Winged helix DNA-binding domain"/>
    <property type="match status" value="1"/>
</dbReference>
<gene>
    <name evidence="3" type="ORF">SKAU_G00244480</name>
</gene>
<evidence type="ECO:0000259" key="2">
    <source>
        <dbReference type="Pfam" id="PF25787"/>
    </source>
</evidence>
<dbReference type="Pfam" id="PF25787">
    <property type="entry name" value="HTH_SB"/>
    <property type="match status" value="1"/>
</dbReference>
<evidence type="ECO:0000313" key="4">
    <source>
        <dbReference type="Proteomes" id="UP001152622"/>
    </source>
</evidence>
<feature type="transmembrane region" description="Helical" evidence="1">
    <location>
        <begin position="145"/>
        <end position="170"/>
    </location>
</feature>
<dbReference type="PANTHER" id="PTHR43907">
    <property type="entry name" value="SLEI FAMILY PROTEIN"/>
    <property type="match status" value="1"/>
</dbReference>
<organism evidence="3 4">
    <name type="scientific">Synaphobranchus kaupii</name>
    <name type="common">Kaup's arrowtooth eel</name>
    <dbReference type="NCBI Taxonomy" id="118154"/>
    <lineage>
        <taxon>Eukaryota</taxon>
        <taxon>Metazoa</taxon>
        <taxon>Chordata</taxon>
        <taxon>Craniata</taxon>
        <taxon>Vertebrata</taxon>
        <taxon>Euteleostomi</taxon>
        <taxon>Actinopterygii</taxon>
        <taxon>Neopterygii</taxon>
        <taxon>Teleostei</taxon>
        <taxon>Anguilliformes</taxon>
        <taxon>Synaphobranchidae</taxon>
        <taxon>Synaphobranchus</taxon>
    </lineage>
</organism>
<keyword evidence="1" id="KW-0472">Membrane</keyword>